<proteinExistence type="predicted"/>
<evidence type="ECO:0000256" key="8">
    <source>
        <dbReference type="PROSITE-ProRule" id="PRU00276"/>
    </source>
</evidence>
<dbReference type="PANTHER" id="PTHR11905:SF159">
    <property type="entry name" value="ADAM METALLOPROTEASE"/>
    <property type="match status" value="1"/>
</dbReference>
<evidence type="ECO:0000259" key="9">
    <source>
        <dbReference type="PROSITE" id="PS50215"/>
    </source>
</evidence>
<dbReference type="GO" id="GO:0006509">
    <property type="term" value="P:membrane protein ectodomain proteolysis"/>
    <property type="evidence" value="ECO:0007669"/>
    <property type="project" value="TreeGrafter"/>
</dbReference>
<evidence type="ECO:0000313" key="10">
    <source>
        <dbReference type="EMBL" id="VDI64050.1"/>
    </source>
</evidence>
<evidence type="ECO:0000256" key="1">
    <source>
        <dbReference type="ARBA" id="ARBA00022670"/>
    </source>
</evidence>
<dbReference type="Pfam" id="PF17771">
    <property type="entry name" value="ADAMTS_CR_2"/>
    <property type="match status" value="1"/>
</dbReference>
<dbReference type="Gene3D" id="3.40.390.10">
    <property type="entry name" value="Collagenase (Catalytic Domain)"/>
    <property type="match status" value="1"/>
</dbReference>
<dbReference type="Pfam" id="PF01421">
    <property type="entry name" value="Reprolysin"/>
    <property type="match status" value="1"/>
</dbReference>
<dbReference type="PROSITE" id="PS50215">
    <property type="entry name" value="ADAM_MEPRO"/>
    <property type="match status" value="1"/>
</dbReference>
<keyword evidence="6" id="KW-1015">Disulfide bond</keyword>
<name>A0A8B6GH71_MYTGA</name>
<evidence type="ECO:0000256" key="2">
    <source>
        <dbReference type="ARBA" id="ARBA00022723"/>
    </source>
</evidence>
<evidence type="ECO:0000256" key="6">
    <source>
        <dbReference type="ARBA" id="ARBA00023157"/>
    </source>
</evidence>
<keyword evidence="4 8" id="KW-0862">Zinc</keyword>
<dbReference type="InterPro" id="IPR001590">
    <property type="entry name" value="Peptidase_M12B"/>
</dbReference>
<keyword evidence="5" id="KW-0482">Metalloprotease</keyword>
<evidence type="ECO:0000256" key="7">
    <source>
        <dbReference type="ARBA" id="ARBA00023180"/>
    </source>
</evidence>
<dbReference type="InterPro" id="IPR024079">
    <property type="entry name" value="MetalloPept_cat_dom_sf"/>
</dbReference>
<keyword evidence="7" id="KW-0325">Glycoprotein</keyword>
<dbReference type="SUPFAM" id="SSF55486">
    <property type="entry name" value="Metalloproteases ('zincins'), catalytic domain"/>
    <property type="match status" value="1"/>
</dbReference>
<dbReference type="GO" id="GO:0046872">
    <property type="term" value="F:metal ion binding"/>
    <property type="evidence" value="ECO:0007669"/>
    <property type="project" value="UniProtKB-KW"/>
</dbReference>
<reference evidence="10" key="1">
    <citation type="submission" date="2018-11" db="EMBL/GenBank/DDBJ databases">
        <authorList>
            <person name="Alioto T."/>
            <person name="Alioto T."/>
        </authorList>
    </citation>
    <scope>NUCLEOTIDE SEQUENCE</scope>
</reference>
<evidence type="ECO:0000256" key="5">
    <source>
        <dbReference type="ARBA" id="ARBA00023049"/>
    </source>
</evidence>
<dbReference type="Gene3D" id="3.40.1620.60">
    <property type="match status" value="1"/>
</dbReference>
<dbReference type="EMBL" id="UYJE01008458">
    <property type="protein sequence ID" value="VDI64050.1"/>
    <property type="molecule type" value="Genomic_DNA"/>
</dbReference>
<feature type="domain" description="Peptidase M12B" evidence="9">
    <location>
        <begin position="1"/>
        <end position="97"/>
    </location>
</feature>
<evidence type="ECO:0000256" key="4">
    <source>
        <dbReference type="ARBA" id="ARBA00022833"/>
    </source>
</evidence>
<keyword evidence="2 8" id="KW-0479">Metal-binding</keyword>
<dbReference type="OrthoDB" id="6134861at2759"/>
<dbReference type="Proteomes" id="UP000596742">
    <property type="component" value="Unassembled WGS sequence"/>
</dbReference>
<keyword evidence="11" id="KW-1185">Reference proteome</keyword>
<feature type="binding site" evidence="8">
    <location>
        <position position="50"/>
    </location>
    <ligand>
        <name>Zn(2+)</name>
        <dbReference type="ChEBI" id="CHEBI:29105"/>
        <note>catalytic</note>
    </ligand>
</feature>
<feature type="active site" evidence="8">
    <location>
        <position position="41"/>
    </location>
</feature>
<dbReference type="PANTHER" id="PTHR11905">
    <property type="entry name" value="ADAM A DISINTEGRIN AND METALLOPROTEASE DOMAIN"/>
    <property type="match status" value="1"/>
</dbReference>
<organism evidence="10 11">
    <name type="scientific">Mytilus galloprovincialis</name>
    <name type="common">Mediterranean mussel</name>
    <dbReference type="NCBI Taxonomy" id="29158"/>
    <lineage>
        <taxon>Eukaryota</taxon>
        <taxon>Metazoa</taxon>
        <taxon>Spiralia</taxon>
        <taxon>Lophotrochozoa</taxon>
        <taxon>Mollusca</taxon>
        <taxon>Bivalvia</taxon>
        <taxon>Autobranchia</taxon>
        <taxon>Pteriomorphia</taxon>
        <taxon>Mytilida</taxon>
        <taxon>Mytiloidea</taxon>
        <taxon>Mytilidae</taxon>
        <taxon>Mytilinae</taxon>
        <taxon>Mytilus</taxon>
    </lineage>
</organism>
<dbReference type="InterPro" id="IPR041645">
    <property type="entry name" value="ADAMTS_CR_2"/>
</dbReference>
<gene>
    <name evidence="10" type="ORF">MGAL_10B043568</name>
</gene>
<dbReference type="GO" id="GO:0004222">
    <property type="term" value="F:metalloendopeptidase activity"/>
    <property type="evidence" value="ECO:0007669"/>
    <property type="project" value="InterPro"/>
</dbReference>
<feature type="binding site" evidence="8">
    <location>
        <position position="40"/>
    </location>
    <ligand>
        <name>Zn(2+)</name>
        <dbReference type="ChEBI" id="CHEBI:29105"/>
        <note>catalytic</note>
    </ligand>
</feature>
<feature type="binding site" evidence="8">
    <location>
        <position position="44"/>
    </location>
    <ligand>
        <name>Zn(2+)</name>
        <dbReference type="ChEBI" id="CHEBI:29105"/>
        <note>catalytic</note>
    </ligand>
</feature>
<sequence>MRSGSFDTSGTAYLNSICTTRSNSIVEEKFDFIAATVAAHEIGHALGAVHDGENNRCSASSGFIMVSISQALRPPNQKSPWQFSSCTSREIGLYLDELNKKGSHCMQRTHPNAKNFNPGSQKKLGQTFDVDKQCEFIIGKGSYACRSFIGNSENVCTGLWCKTLDMTSTRCILGLPAEGTTCGSNKWCIGSSCVFDSRAPSRRRADCVFGDSPGSVLRGKTCSNLLRSEPFQCYSDSIKKNCCVSCEKVKTGIPTCITKYLLRNPVKFEIEEPLKSEHESAFAEFVSTIQEDLLVYKKVFYMNGLLELFTPFLPQNLRESYTTYRLQQKLEKHFGNTIVIQCQQGQGMSNIVYSSSISLSEAISTANRLKADMKPLRTHDLCTVSTPDCDEDLILHKAAGILRKHIGDVVIQSDAYPSPADTSLSQSQKIMPTILKTFICWLIDGDSYETVNKTMP</sequence>
<evidence type="ECO:0000313" key="11">
    <source>
        <dbReference type="Proteomes" id="UP000596742"/>
    </source>
</evidence>
<dbReference type="AlphaFoldDB" id="A0A8B6GH71"/>
<protein>
    <recommendedName>
        <fullName evidence="9">Peptidase M12B domain-containing protein</fullName>
    </recommendedName>
</protein>
<accession>A0A8B6GH71</accession>
<comment type="caution">
    <text evidence="8">Lacks conserved residue(s) required for the propagation of feature annotation.</text>
</comment>
<comment type="caution">
    <text evidence="10">The sequence shown here is derived from an EMBL/GenBank/DDBJ whole genome shotgun (WGS) entry which is preliminary data.</text>
</comment>
<keyword evidence="3" id="KW-0378">Hydrolase</keyword>
<keyword evidence="1" id="KW-0645">Protease</keyword>
<evidence type="ECO:0000256" key="3">
    <source>
        <dbReference type="ARBA" id="ARBA00022801"/>
    </source>
</evidence>